<feature type="domain" description="G-protein coupled receptors family 1 profile" evidence="6">
    <location>
        <begin position="26"/>
        <end position="187"/>
    </location>
</feature>
<feature type="transmembrane region" description="Helical" evidence="5">
    <location>
        <begin position="123"/>
        <end position="141"/>
    </location>
</feature>
<sequence>MEQSKIITWNLLAEIYGYAFFFSFILTCFLLFVILKFGDQSIGREYAILSLSSIAIYILLLPIKMSLLTMKWNFAFENCAILMFLSDFLTIFSTWSLTLLAMERISFIGHNKTVSTKEPLKKLSFPIIWIISIFQAVKPVMNYKNEQMHLDNEYCHLVLESSGENAWLLLMYTVVIPVLLIFFQVYIKRHLLLESDLNSIATNLSLYLFFATMCFFPTVTLKGFDCNQYYGLRELRLMCLELKIYYIPIMTYTISYTDYMIIPKQIFSNMCMFFSAILSKKPSVMKKITTI</sequence>
<keyword evidence="7" id="KW-0261">Viral envelope protein</keyword>
<keyword evidence="2 5" id="KW-0812">Transmembrane</keyword>
<comment type="subcellular location">
    <subcellularLocation>
        <location evidence="1">Membrane</location>
    </subcellularLocation>
</comment>
<feature type="transmembrane region" description="Helical" evidence="5">
    <location>
        <begin position="244"/>
        <end position="262"/>
    </location>
</feature>
<evidence type="ECO:0000259" key="6">
    <source>
        <dbReference type="PROSITE" id="PS50262"/>
    </source>
</evidence>
<keyword evidence="3 5" id="KW-1133">Transmembrane helix</keyword>
<accession>A0A192XP63</accession>
<dbReference type="KEGG" id="vg:27912103"/>
<dbReference type="InterPro" id="IPR017452">
    <property type="entry name" value="GPCR_Rhodpsn_7TM"/>
</dbReference>
<evidence type="ECO:0000313" key="7">
    <source>
        <dbReference type="EMBL" id="ANC96572.1"/>
    </source>
</evidence>
<feature type="transmembrane region" description="Helical" evidence="5">
    <location>
        <begin position="80"/>
        <end position="102"/>
    </location>
</feature>
<evidence type="ECO:0000313" key="8">
    <source>
        <dbReference type="Proteomes" id="UP000202843"/>
    </source>
</evidence>
<dbReference type="GO" id="GO:0019031">
    <property type="term" value="C:viral envelope"/>
    <property type="evidence" value="ECO:0007669"/>
    <property type="project" value="UniProtKB-KW"/>
</dbReference>
<dbReference type="Gene3D" id="1.20.1070.10">
    <property type="entry name" value="Rhodopsin 7-helix transmembrane proteins"/>
    <property type="match status" value="1"/>
</dbReference>
<evidence type="ECO:0000256" key="5">
    <source>
        <dbReference type="SAM" id="Phobius"/>
    </source>
</evidence>
<feature type="transmembrane region" description="Helical" evidence="5">
    <location>
        <begin position="206"/>
        <end position="224"/>
    </location>
</feature>
<evidence type="ECO:0000256" key="4">
    <source>
        <dbReference type="ARBA" id="ARBA00023136"/>
    </source>
</evidence>
<dbReference type="EMBL" id="KU351741">
    <property type="protein sequence ID" value="ANC96572.1"/>
    <property type="molecule type" value="Genomic_DNA"/>
</dbReference>
<keyword evidence="4 5" id="KW-0472">Membrane</keyword>
<evidence type="ECO:0000256" key="2">
    <source>
        <dbReference type="ARBA" id="ARBA00022692"/>
    </source>
</evidence>
<proteinExistence type="predicted"/>
<evidence type="ECO:0000256" key="3">
    <source>
        <dbReference type="ARBA" id="ARBA00022989"/>
    </source>
</evidence>
<dbReference type="GeneID" id="27912103"/>
<feature type="transmembrane region" description="Helical" evidence="5">
    <location>
        <begin position="166"/>
        <end position="186"/>
    </location>
</feature>
<dbReference type="RefSeq" id="YP_009253956.1">
    <property type="nucleotide sequence ID" value="NC_030200.1"/>
</dbReference>
<feature type="transmembrane region" description="Helical" evidence="5">
    <location>
        <begin position="47"/>
        <end position="68"/>
    </location>
</feature>
<gene>
    <name evidence="7" type="primary">U51</name>
</gene>
<name>A0A192XP63_9BETA</name>
<protein>
    <submittedName>
        <fullName evidence="7">Envelope protein UL78</fullName>
    </submittedName>
</protein>
<dbReference type="GO" id="GO:0016020">
    <property type="term" value="C:membrane"/>
    <property type="evidence" value="ECO:0007669"/>
    <property type="project" value="UniProtKB-SubCell"/>
</dbReference>
<feature type="transmembrane region" description="Helical" evidence="5">
    <location>
        <begin position="15"/>
        <end position="35"/>
    </location>
</feature>
<keyword evidence="8" id="KW-1185">Reference proteome</keyword>
<organism evidence="7 8">
    <name type="scientific">macacine betaherpesvirus 9</name>
    <dbReference type="NCBI Taxonomy" id="2560568"/>
    <lineage>
        <taxon>Viruses</taxon>
        <taxon>Duplodnaviria</taxon>
        <taxon>Heunggongvirae</taxon>
        <taxon>Peploviricota</taxon>
        <taxon>Herviviricetes</taxon>
        <taxon>Herpesvirales</taxon>
        <taxon>Orthoherpesviridae</taxon>
        <taxon>Betaherpesvirinae</taxon>
        <taxon>Roseolovirus</taxon>
        <taxon>Roseolovirus macacinebeta9</taxon>
    </lineage>
</organism>
<reference evidence="7 8" key="1">
    <citation type="journal article" date="2016" name="J. Virol.">
        <title>Complete Unique Genome Sequence, Expression Profile, and Salivary Gland Tissue Tropism of the Herpesvirus 7 Homolog in Pigtailed Macaques.</title>
        <authorList>
            <person name="Staheli J.P."/>
            <person name="Dyen M.R."/>
            <person name="Basom R."/>
            <person name="Fitzgibbon M."/>
            <person name="Barcy S."/>
        </authorList>
    </citation>
    <scope>NUCLEOTIDE SEQUENCE [LARGE SCALE GENOMIC DNA]</scope>
</reference>
<dbReference type="PROSITE" id="PS50262">
    <property type="entry name" value="G_PROTEIN_RECEP_F1_2"/>
    <property type="match status" value="1"/>
</dbReference>
<dbReference type="OrthoDB" id="19498at10239"/>
<dbReference type="Proteomes" id="UP000202843">
    <property type="component" value="Segment"/>
</dbReference>
<keyword evidence="7" id="KW-0946">Virion</keyword>
<evidence type="ECO:0000256" key="1">
    <source>
        <dbReference type="ARBA" id="ARBA00004370"/>
    </source>
</evidence>